<keyword evidence="1" id="KW-0732">Signal</keyword>
<reference evidence="4" key="1">
    <citation type="submission" date="2017-02" db="UniProtKB">
        <authorList>
            <consortium name="WormBaseParasite"/>
        </authorList>
    </citation>
    <scope>IDENTIFICATION</scope>
</reference>
<evidence type="ECO:0000313" key="2">
    <source>
        <dbReference type="EMBL" id="VDN97812.1"/>
    </source>
</evidence>
<protein>
    <submittedName>
        <fullName evidence="2 4">Uncharacterized protein</fullName>
    </submittedName>
</protein>
<accession>A0A0R3T4G8</accession>
<evidence type="ECO:0000256" key="1">
    <source>
        <dbReference type="SAM" id="SignalP"/>
    </source>
</evidence>
<dbReference type="Proteomes" id="UP000278807">
    <property type="component" value="Unassembled WGS sequence"/>
</dbReference>
<organism evidence="4">
    <name type="scientific">Rodentolepis nana</name>
    <name type="common">Dwarf tapeworm</name>
    <name type="synonym">Hymenolepis nana</name>
    <dbReference type="NCBI Taxonomy" id="102285"/>
    <lineage>
        <taxon>Eukaryota</taxon>
        <taxon>Metazoa</taxon>
        <taxon>Spiralia</taxon>
        <taxon>Lophotrochozoa</taxon>
        <taxon>Platyhelminthes</taxon>
        <taxon>Cestoda</taxon>
        <taxon>Eucestoda</taxon>
        <taxon>Cyclophyllidea</taxon>
        <taxon>Hymenolepididae</taxon>
        <taxon>Rodentolepis</taxon>
    </lineage>
</organism>
<sequence>MGKNLCLYLSVGVFVFLLINLTTVSSQGTSRFESFKACVKKCSEIGGECNDQVKDKWMEFLKNKKDIARHLRKCCLRNENRPDASAENSFATCVRIRCGAALWGCQMIKKHSGFLSKDEQEHLKGGDH</sequence>
<name>A0A0R3T4G8_RODNA</name>
<dbReference type="EMBL" id="UZAE01000860">
    <property type="protein sequence ID" value="VDN97812.1"/>
    <property type="molecule type" value="Genomic_DNA"/>
</dbReference>
<proteinExistence type="predicted"/>
<evidence type="ECO:0000313" key="3">
    <source>
        <dbReference type="Proteomes" id="UP000278807"/>
    </source>
</evidence>
<gene>
    <name evidence="2" type="ORF">HNAJ_LOCUS1953</name>
</gene>
<dbReference type="AlphaFoldDB" id="A0A0R3T4G8"/>
<feature type="chain" id="PRO_5043131658" evidence="1">
    <location>
        <begin position="27"/>
        <end position="128"/>
    </location>
</feature>
<keyword evidence="3" id="KW-1185">Reference proteome</keyword>
<evidence type="ECO:0000313" key="4">
    <source>
        <dbReference type="WBParaSite" id="HNAJ_0000195401-mRNA-1"/>
    </source>
</evidence>
<reference evidence="2 3" key="2">
    <citation type="submission" date="2018-11" db="EMBL/GenBank/DDBJ databases">
        <authorList>
            <consortium name="Pathogen Informatics"/>
        </authorList>
    </citation>
    <scope>NUCLEOTIDE SEQUENCE [LARGE SCALE GENOMIC DNA]</scope>
</reference>
<feature type="signal peptide" evidence="1">
    <location>
        <begin position="1"/>
        <end position="26"/>
    </location>
</feature>
<dbReference type="OrthoDB" id="6271423at2759"/>
<dbReference type="WBParaSite" id="HNAJ_0000195401-mRNA-1">
    <property type="protein sequence ID" value="HNAJ_0000195401-mRNA-1"/>
    <property type="gene ID" value="HNAJ_0000195401"/>
</dbReference>